<dbReference type="Gene3D" id="3.90.1510.10">
    <property type="entry name" value="Glycerate kinase, domain 2"/>
    <property type="match status" value="1"/>
</dbReference>
<evidence type="ECO:0000256" key="2">
    <source>
        <dbReference type="ARBA" id="ARBA00022679"/>
    </source>
</evidence>
<dbReference type="EMBL" id="FNDS01000001">
    <property type="protein sequence ID" value="SDH35974.1"/>
    <property type="molecule type" value="Genomic_DNA"/>
</dbReference>
<comment type="similarity">
    <text evidence="1 4">Belongs to the glycerate kinase type-1 family.</text>
</comment>
<reference evidence="6" key="1">
    <citation type="submission" date="2016-10" db="EMBL/GenBank/DDBJ databases">
        <authorList>
            <person name="Varghese N."/>
            <person name="Submissions S."/>
        </authorList>
    </citation>
    <scope>NUCLEOTIDE SEQUENCE [LARGE SCALE GENOMIC DNA]</scope>
    <source>
        <strain evidence="6">CCM 7469</strain>
    </source>
</reference>
<dbReference type="Pfam" id="PF02595">
    <property type="entry name" value="Gly_kinase"/>
    <property type="match status" value="1"/>
</dbReference>
<evidence type="ECO:0000256" key="1">
    <source>
        <dbReference type="ARBA" id="ARBA00006284"/>
    </source>
</evidence>
<dbReference type="PIRSF" id="PIRSF006078">
    <property type="entry name" value="GlxK"/>
    <property type="match status" value="1"/>
</dbReference>
<keyword evidence="2 4" id="KW-0808">Transferase</keyword>
<keyword evidence="3 4" id="KW-0418">Kinase</keyword>
<dbReference type="PANTHER" id="PTHR21599">
    <property type="entry name" value="GLYCERATE KINASE"/>
    <property type="match status" value="1"/>
</dbReference>
<keyword evidence="6" id="KW-1185">Reference proteome</keyword>
<dbReference type="SUPFAM" id="SSF110738">
    <property type="entry name" value="Glycerate kinase I"/>
    <property type="match status" value="1"/>
</dbReference>
<dbReference type="Proteomes" id="UP000199636">
    <property type="component" value="Unassembled WGS sequence"/>
</dbReference>
<dbReference type="NCBIfam" id="TIGR00045">
    <property type="entry name" value="glycerate kinase"/>
    <property type="match status" value="1"/>
</dbReference>
<gene>
    <name evidence="5" type="ORF">SAMN05216272_101198</name>
</gene>
<dbReference type="InterPro" id="IPR004381">
    <property type="entry name" value="Glycerate_kinase"/>
</dbReference>
<dbReference type="GO" id="GO:0031388">
    <property type="term" value="P:organic acid phosphorylation"/>
    <property type="evidence" value="ECO:0007669"/>
    <property type="project" value="UniProtKB-UniRule"/>
</dbReference>
<organism evidence="5 6">
    <name type="scientific">Pseudomonas panipatensis</name>
    <dbReference type="NCBI Taxonomy" id="428992"/>
    <lineage>
        <taxon>Bacteria</taxon>
        <taxon>Pseudomonadati</taxon>
        <taxon>Pseudomonadota</taxon>
        <taxon>Gammaproteobacteria</taxon>
        <taxon>Pseudomonadales</taxon>
        <taxon>Pseudomonadaceae</taxon>
        <taxon>Pseudomonas</taxon>
    </lineage>
</organism>
<protein>
    <submittedName>
        <fullName evidence="5">Glycerate kinase</fullName>
    </submittedName>
</protein>
<evidence type="ECO:0000313" key="5">
    <source>
        <dbReference type="EMBL" id="SDH35974.1"/>
    </source>
</evidence>
<dbReference type="InterPro" id="IPR018193">
    <property type="entry name" value="Glyc_kinase_flavodox-like_fold"/>
</dbReference>
<sequence length="379" mass="38403">MKVVIAPDSFKESLSAPEVAAAIARGWSRARPTDEILLRPMADGGEGTVDAVLAATSGERRECRVRGPLGEPVLAHWGWLGEGAAVIEMAAASGLHWVPVAQRDATRTTSYGTGELIRAALDGGARKLILGLGGSATNDGGMGLLQALGVRFLDAQGAPLGDGGAELARLQRIELDGLDPRLAETEVEVAADVDNPLCGARGASAVFGPQKGASPAQVEQLDQALQRLAAVAAQTLGEDHSRFPGVGAAGGLGFAARAFLRARFRPGIELVAEVSGLAEALSGADLAITGEGRLDAQSLHGKTPVGVARAAAAAGVPVIALAGSLGEGYARLHEVGIAAAFSLAPGPISLAEALAGAAGELQARAEELARLWSLAQSAR</sequence>
<evidence type="ECO:0000256" key="3">
    <source>
        <dbReference type="ARBA" id="ARBA00022777"/>
    </source>
</evidence>
<dbReference type="AlphaFoldDB" id="A0A1G8BSC0"/>
<accession>A0A1G8BSC0</accession>
<dbReference type="InterPro" id="IPR036129">
    <property type="entry name" value="Glycerate_kinase_sf"/>
</dbReference>
<proteinExistence type="inferred from homology"/>
<evidence type="ECO:0000313" key="6">
    <source>
        <dbReference type="Proteomes" id="UP000199636"/>
    </source>
</evidence>
<dbReference type="GO" id="GO:0008887">
    <property type="term" value="F:glycerate kinase activity"/>
    <property type="evidence" value="ECO:0007669"/>
    <property type="project" value="UniProtKB-UniRule"/>
</dbReference>
<dbReference type="InterPro" id="IPR018197">
    <property type="entry name" value="Glycerate_kinase_RE-like"/>
</dbReference>
<evidence type="ECO:0000256" key="4">
    <source>
        <dbReference type="PIRNR" id="PIRNR006078"/>
    </source>
</evidence>
<dbReference type="RefSeq" id="WP_090259906.1">
    <property type="nucleotide sequence ID" value="NZ_FNDS01000001.1"/>
</dbReference>
<dbReference type="OrthoDB" id="9774290at2"/>
<dbReference type="Gene3D" id="3.40.50.10350">
    <property type="entry name" value="Glycerate kinase, domain 1"/>
    <property type="match status" value="1"/>
</dbReference>
<dbReference type="STRING" id="428992.SAMN05216272_101198"/>
<name>A0A1G8BSC0_9PSED</name>
<dbReference type="PANTHER" id="PTHR21599:SF0">
    <property type="entry name" value="GLYCERATE KINASE"/>
    <property type="match status" value="1"/>
</dbReference>